<evidence type="ECO:0000256" key="3">
    <source>
        <dbReference type="ARBA" id="ARBA00022741"/>
    </source>
</evidence>
<keyword evidence="3 6" id="KW-0547">Nucleotide-binding</keyword>
<evidence type="ECO:0000256" key="4">
    <source>
        <dbReference type="ARBA" id="ARBA00022777"/>
    </source>
</evidence>
<accession>A0A8C6M8C8</accession>
<dbReference type="GO" id="GO:0005737">
    <property type="term" value="C:cytoplasm"/>
    <property type="evidence" value="ECO:0007669"/>
    <property type="project" value="TreeGrafter"/>
</dbReference>
<dbReference type="SUPFAM" id="SSF56112">
    <property type="entry name" value="Protein kinase-like (PK-like)"/>
    <property type="match status" value="1"/>
</dbReference>
<protein>
    <recommendedName>
        <fullName evidence="8">Protein kinase domain-containing protein</fullName>
    </recommendedName>
</protein>
<dbReference type="InterPro" id="IPR000719">
    <property type="entry name" value="Prot_kinase_dom"/>
</dbReference>
<keyword evidence="4" id="KW-0418">Kinase</keyword>
<dbReference type="InterPro" id="IPR017441">
    <property type="entry name" value="Protein_kinase_ATP_BS"/>
</dbReference>
<dbReference type="Proteomes" id="UP000694548">
    <property type="component" value="Unassembled WGS sequence"/>
</dbReference>
<dbReference type="InterPro" id="IPR050494">
    <property type="entry name" value="Ser_Thr_dual-spec_kinase"/>
</dbReference>
<dbReference type="PROSITE" id="PS50011">
    <property type="entry name" value="PROTEIN_KINASE_DOM"/>
    <property type="match status" value="1"/>
</dbReference>
<keyword evidence="5 6" id="KW-0067">ATP-binding</keyword>
<proteinExistence type="inferred from homology"/>
<comment type="similarity">
    <text evidence="7">Belongs to the protein kinase superfamily.</text>
</comment>
<evidence type="ECO:0000313" key="10">
    <source>
        <dbReference type="Proteomes" id="UP000694548"/>
    </source>
</evidence>
<evidence type="ECO:0000259" key="8">
    <source>
        <dbReference type="PROSITE" id="PS50011"/>
    </source>
</evidence>
<dbReference type="GO" id="GO:0004674">
    <property type="term" value="F:protein serine/threonine kinase activity"/>
    <property type="evidence" value="ECO:0007669"/>
    <property type="project" value="UniProtKB-KW"/>
</dbReference>
<evidence type="ECO:0000313" key="9">
    <source>
        <dbReference type="Ensembl" id="ENSNFUP00015031392.1"/>
    </source>
</evidence>
<dbReference type="Ensembl" id="ENSNFUT00015032810.1">
    <property type="protein sequence ID" value="ENSNFUP00015031392.1"/>
    <property type="gene ID" value="ENSNFUG00015015320.1"/>
</dbReference>
<dbReference type="PROSITE" id="PS00108">
    <property type="entry name" value="PROTEIN_KINASE_ST"/>
    <property type="match status" value="1"/>
</dbReference>
<keyword evidence="10" id="KW-1185">Reference proteome</keyword>
<evidence type="ECO:0000256" key="6">
    <source>
        <dbReference type="PROSITE-ProRule" id="PRU10141"/>
    </source>
</evidence>
<name>A0A8C6M8C8_NOTFU</name>
<dbReference type="Pfam" id="PF00069">
    <property type="entry name" value="Pkinase"/>
    <property type="match status" value="1"/>
</dbReference>
<evidence type="ECO:0000256" key="2">
    <source>
        <dbReference type="ARBA" id="ARBA00022679"/>
    </source>
</evidence>
<dbReference type="AlphaFoldDB" id="A0A8C6M8C8"/>
<reference evidence="9" key="2">
    <citation type="submission" date="2025-09" db="UniProtKB">
        <authorList>
            <consortium name="Ensembl"/>
        </authorList>
    </citation>
    <scope>IDENTIFICATION</scope>
</reference>
<keyword evidence="1 7" id="KW-0723">Serine/threonine-protein kinase</keyword>
<dbReference type="InterPro" id="IPR008271">
    <property type="entry name" value="Ser/Thr_kinase_AS"/>
</dbReference>
<dbReference type="SMART" id="SM00220">
    <property type="entry name" value="S_TKc"/>
    <property type="match status" value="1"/>
</dbReference>
<dbReference type="GO" id="GO:0005524">
    <property type="term" value="F:ATP binding"/>
    <property type="evidence" value="ECO:0007669"/>
    <property type="project" value="UniProtKB-UniRule"/>
</dbReference>
<evidence type="ECO:0000256" key="5">
    <source>
        <dbReference type="ARBA" id="ARBA00022840"/>
    </source>
</evidence>
<dbReference type="GO" id="GO:0004713">
    <property type="term" value="F:protein tyrosine kinase activity"/>
    <property type="evidence" value="ECO:0007669"/>
    <property type="project" value="TreeGrafter"/>
</dbReference>
<evidence type="ECO:0000256" key="7">
    <source>
        <dbReference type="RuleBase" id="RU000304"/>
    </source>
</evidence>
<feature type="binding site" evidence="6">
    <location>
        <position position="38"/>
    </location>
    <ligand>
        <name>ATP</name>
        <dbReference type="ChEBI" id="CHEBI:30616"/>
    </ligand>
</feature>
<evidence type="ECO:0000256" key="1">
    <source>
        <dbReference type="ARBA" id="ARBA00022527"/>
    </source>
</evidence>
<keyword evidence="2" id="KW-0808">Transferase</keyword>
<organism evidence="9 10">
    <name type="scientific">Nothobranchius furzeri</name>
    <name type="common">Turquoise killifish</name>
    <dbReference type="NCBI Taxonomy" id="105023"/>
    <lineage>
        <taxon>Eukaryota</taxon>
        <taxon>Metazoa</taxon>
        <taxon>Chordata</taxon>
        <taxon>Craniata</taxon>
        <taxon>Vertebrata</taxon>
        <taxon>Euteleostomi</taxon>
        <taxon>Actinopterygii</taxon>
        <taxon>Neopterygii</taxon>
        <taxon>Teleostei</taxon>
        <taxon>Neoteleostei</taxon>
        <taxon>Acanthomorphata</taxon>
        <taxon>Ovalentaria</taxon>
        <taxon>Atherinomorphae</taxon>
        <taxon>Cyprinodontiformes</taxon>
        <taxon>Nothobranchiidae</taxon>
        <taxon>Nothobranchius</taxon>
    </lineage>
</organism>
<sequence>MINGDSNDYIVEEVLGSGTYGAVARCRIQGTEKVVALKIKSNSHYSSFYNETKILERLNELPQYSNHSIRFNDSFACQDFIYQEFELLDKDLCEFLENKGGPLKVAEVRVIAQQILVALSALKQLGITHTDIKVDNIMLVNHEAQPFRVKLIDFGLTERLPQKSIIQTLPYRAPEITLGLPRDEAIDTWSLGCLLSNLFRGHKGTLSEHSWRFKSLEQYQMKKGKVYRNIKAFLDLVKKMLTVDPANRILPDDALKHPFITMEHLDRSSDKNYVRNAHELMRNVQPGVQTDIDRLLFKSYVKNICELKKIMQSGNIPSSSEIEITKVITNLFTVVAPKMNKSAHSKKIAGSGFTWDFSCVVNTFSQCMRGFSLGAPVPPTNTKNIAG</sequence>
<dbReference type="PANTHER" id="PTHR24058:SF53">
    <property type="entry name" value="HOMEODOMAIN-INTERACTING PROTEIN KINASE 2"/>
    <property type="match status" value="1"/>
</dbReference>
<reference evidence="9" key="1">
    <citation type="submission" date="2025-08" db="UniProtKB">
        <authorList>
            <consortium name="Ensembl"/>
        </authorList>
    </citation>
    <scope>IDENTIFICATION</scope>
</reference>
<dbReference type="InterPro" id="IPR011009">
    <property type="entry name" value="Kinase-like_dom_sf"/>
</dbReference>
<feature type="domain" description="Protein kinase" evidence="8">
    <location>
        <begin position="9"/>
        <end position="260"/>
    </location>
</feature>
<dbReference type="PANTHER" id="PTHR24058">
    <property type="entry name" value="DUAL SPECIFICITY PROTEIN KINASE"/>
    <property type="match status" value="1"/>
</dbReference>
<dbReference type="Gene3D" id="1.10.510.10">
    <property type="entry name" value="Transferase(Phosphotransferase) domain 1"/>
    <property type="match status" value="1"/>
</dbReference>
<dbReference type="Gene3D" id="3.30.200.20">
    <property type="entry name" value="Phosphorylase Kinase, domain 1"/>
    <property type="match status" value="1"/>
</dbReference>
<dbReference type="GeneTree" id="ENSGT00940000164472"/>
<dbReference type="GO" id="GO:0005634">
    <property type="term" value="C:nucleus"/>
    <property type="evidence" value="ECO:0007669"/>
    <property type="project" value="TreeGrafter"/>
</dbReference>
<dbReference type="PROSITE" id="PS00107">
    <property type="entry name" value="PROTEIN_KINASE_ATP"/>
    <property type="match status" value="1"/>
</dbReference>